<reference evidence="2" key="1">
    <citation type="submission" date="2011-02" db="EMBL/GenBank/DDBJ databases">
        <title>The genome of the leaf-cutting ant Acromyrmex echinatior suggests key adaptations to social evolution and fungus farming.</title>
        <authorList>
            <person name="Nygaard S."/>
            <person name="Zhang G."/>
        </authorList>
    </citation>
    <scope>NUCLEOTIDE SEQUENCE</scope>
</reference>
<evidence type="ECO:0000313" key="2">
    <source>
        <dbReference type="EMBL" id="EGI66623.1"/>
    </source>
</evidence>
<evidence type="ECO:0000313" key="3">
    <source>
        <dbReference type="Proteomes" id="UP000007755"/>
    </source>
</evidence>
<dbReference type="Proteomes" id="UP000007755">
    <property type="component" value="Unassembled WGS sequence"/>
</dbReference>
<gene>
    <name evidence="2" type="ORF">G5I_04830</name>
</gene>
<accession>F4WGP1</accession>
<protein>
    <submittedName>
        <fullName evidence="2">Uncharacterized protein</fullName>
    </submittedName>
</protein>
<organism evidence="3">
    <name type="scientific">Acromyrmex echinatior</name>
    <name type="common">Panamanian leafcutter ant</name>
    <name type="synonym">Acromyrmex octospinosus echinatior</name>
    <dbReference type="NCBI Taxonomy" id="103372"/>
    <lineage>
        <taxon>Eukaryota</taxon>
        <taxon>Metazoa</taxon>
        <taxon>Ecdysozoa</taxon>
        <taxon>Arthropoda</taxon>
        <taxon>Hexapoda</taxon>
        <taxon>Insecta</taxon>
        <taxon>Pterygota</taxon>
        <taxon>Neoptera</taxon>
        <taxon>Endopterygota</taxon>
        <taxon>Hymenoptera</taxon>
        <taxon>Apocrita</taxon>
        <taxon>Aculeata</taxon>
        <taxon>Formicoidea</taxon>
        <taxon>Formicidae</taxon>
        <taxon>Myrmicinae</taxon>
        <taxon>Acromyrmex</taxon>
    </lineage>
</organism>
<proteinExistence type="predicted"/>
<name>F4WGP1_ACREC</name>
<dbReference type="AlphaFoldDB" id="F4WGP1"/>
<sequence length="89" mass="9808">MPSRFVDLNTPIDMLDIRLVQLQGTCNLSIANAQESKILQNEGKPPNGTTLTKEKPERGYDGPKLITAKCCRALSSDKVNVLHSNVHFS</sequence>
<keyword evidence="3" id="KW-1185">Reference proteome</keyword>
<feature type="region of interest" description="Disordered" evidence="1">
    <location>
        <begin position="37"/>
        <end position="60"/>
    </location>
</feature>
<evidence type="ECO:0000256" key="1">
    <source>
        <dbReference type="SAM" id="MobiDB-lite"/>
    </source>
</evidence>
<dbReference type="EMBL" id="GL888142">
    <property type="protein sequence ID" value="EGI66623.1"/>
    <property type="molecule type" value="Genomic_DNA"/>
</dbReference>
<dbReference type="InParanoid" id="F4WGP1"/>